<reference evidence="3 4" key="1">
    <citation type="submission" date="2019-06" db="EMBL/GenBank/DDBJ databases">
        <title>Evolution of Burkholderia multivorans in the lungs of Cystic Fibrosis patients.</title>
        <authorList>
            <person name="Moreira L.M."/>
        </authorList>
    </citation>
    <scope>NUCLEOTIDE SEQUENCE [LARGE SCALE GENOMIC DNA]</scope>
    <source>
        <strain evidence="3 4">VC13239</strain>
    </source>
</reference>
<evidence type="ECO:0000313" key="3">
    <source>
        <dbReference type="EMBL" id="MDR8757193.1"/>
    </source>
</evidence>
<feature type="domain" description="LysR substrate-binding" evidence="2">
    <location>
        <begin position="10"/>
        <end position="80"/>
    </location>
</feature>
<gene>
    <name evidence="3" type="ORF">FEQ00_05638</name>
</gene>
<dbReference type="InterPro" id="IPR005119">
    <property type="entry name" value="LysR_subst-bd"/>
</dbReference>
<accession>A0ABU2EC65</accession>
<dbReference type="SUPFAM" id="SSF53850">
    <property type="entry name" value="Periplasmic binding protein-like II"/>
    <property type="match status" value="1"/>
</dbReference>
<proteinExistence type="inferred from homology"/>
<organism evidence="3 4">
    <name type="scientific">Burkholderia pseudomultivorans</name>
    <dbReference type="NCBI Taxonomy" id="1207504"/>
    <lineage>
        <taxon>Bacteria</taxon>
        <taxon>Pseudomonadati</taxon>
        <taxon>Pseudomonadota</taxon>
        <taxon>Betaproteobacteria</taxon>
        <taxon>Burkholderiales</taxon>
        <taxon>Burkholderiaceae</taxon>
        <taxon>Burkholderia</taxon>
        <taxon>Burkholderia cepacia complex</taxon>
    </lineage>
</organism>
<protein>
    <recommendedName>
        <fullName evidence="2">LysR substrate-binding domain-containing protein</fullName>
    </recommendedName>
</protein>
<dbReference type="PANTHER" id="PTHR30537:SF5">
    <property type="entry name" value="HTH-TYPE TRANSCRIPTIONAL ACTIVATOR TTDR-RELATED"/>
    <property type="match status" value="1"/>
</dbReference>
<comment type="similarity">
    <text evidence="1">Belongs to the LysR transcriptional regulatory family.</text>
</comment>
<dbReference type="RefSeq" id="WP_244131524.1">
    <property type="nucleotide sequence ID" value="NZ_CADFDQ010000038.1"/>
</dbReference>
<evidence type="ECO:0000259" key="2">
    <source>
        <dbReference type="Pfam" id="PF03466"/>
    </source>
</evidence>
<keyword evidence="4" id="KW-1185">Reference proteome</keyword>
<dbReference type="Proteomes" id="UP001248067">
    <property type="component" value="Unassembled WGS sequence"/>
</dbReference>
<evidence type="ECO:0000256" key="1">
    <source>
        <dbReference type="ARBA" id="ARBA00009437"/>
    </source>
</evidence>
<dbReference type="Gene3D" id="3.40.190.290">
    <property type="match status" value="1"/>
</dbReference>
<dbReference type="EMBL" id="VJSY01000055">
    <property type="protein sequence ID" value="MDR8757193.1"/>
    <property type="molecule type" value="Genomic_DNA"/>
</dbReference>
<dbReference type="Pfam" id="PF03466">
    <property type="entry name" value="LysR_substrate"/>
    <property type="match status" value="1"/>
</dbReference>
<sequence length="114" mass="12306">MRPILNAQPPLTVKGAALAGLGIARLPRALISAELESGALQPLLAHVALRDGARTVWALYAKQSRQTFAVQNFVEFVVAHYRRNDPPCNVNVTAGVDAAQHEPVNSELIPTENM</sequence>
<name>A0ABU2EC65_9BURK</name>
<evidence type="ECO:0000313" key="4">
    <source>
        <dbReference type="Proteomes" id="UP001248067"/>
    </source>
</evidence>
<comment type="caution">
    <text evidence="3">The sequence shown here is derived from an EMBL/GenBank/DDBJ whole genome shotgun (WGS) entry which is preliminary data.</text>
</comment>
<dbReference type="PANTHER" id="PTHR30537">
    <property type="entry name" value="HTH-TYPE TRANSCRIPTIONAL REGULATOR"/>
    <property type="match status" value="1"/>
</dbReference>
<dbReference type="InterPro" id="IPR058163">
    <property type="entry name" value="LysR-type_TF_proteobact-type"/>
</dbReference>